<dbReference type="SUPFAM" id="SSF52172">
    <property type="entry name" value="CheY-like"/>
    <property type="match status" value="1"/>
</dbReference>
<proteinExistence type="predicted"/>
<keyword evidence="1" id="KW-0597">Phosphoprotein</keyword>
<dbReference type="AlphaFoldDB" id="A0AB33AA96"/>
<dbReference type="EMBL" id="CP004374">
    <property type="protein sequence ID" value="AGM28658.1"/>
    <property type="molecule type" value="Genomic_DNA"/>
</dbReference>
<feature type="modified residue" description="4-aspartylphosphate" evidence="1">
    <location>
        <position position="75"/>
    </location>
</feature>
<dbReference type="InterPro" id="IPR001789">
    <property type="entry name" value="Sig_transdc_resp-reg_receiver"/>
</dbReference>
<dbReference type="PROSITE" id="PS50110">
    <property type="entry name" value="RESPONSE_REGULATORY"/>
    <property type="match status" value="1"/>
</dbReference>
<sequence>MHSVSARQYDGGMALQVLVYSDDITVRRKVIQGIGAQPDSALPPLEFVEVATGPMVIERLAAPGSLPGIDLAILDGEATPFGGMGVAKQVKDEVDAPPPIVILTGRPQDNWLASWSRAEAVVPRPIDPMRLTATVIDLLGSAAASRR</sequence>
<gene>
    <name evidence="3" type="ORF">MASS_2056</name>
</gene>
<feature type="domain" description="Response regulatory" evidence="2">
    <location>
        <begin position="16"/>
        <end position="139"/>
    </location>
</feature>
<evidence type="ECO:0000313" key="4">
    <source>
        <dbReference type="Proteomes" id="UP000013961"/>
    </source>
</evidence>
<organism evidence="3 4">
    <name type="scientific">Mycobacteroides abscessus subsp. bolletii 50594</name>
    <dbReference type="NCBI Taxonomy" id="1303024"/>
    <lineage>
        <taxon>Bacteria</taxon>
        <taxon>Bacillati</taxon>
        <taxon>Actinomycetota</taxon>
        <taxon>Actinomycetes</taxon>
        <taxon>Mycobacteriales</taxon>
        <taxon>Mycobacteriaceae</taxon>
        <taxon>Mycobacteroides</taxon>
        <taxon>Mycobacteroides abscessus</taxon>
    </lineage>
</organism>
<evidence type="ECO:0000313" key="3">
    <source>
        <dbReference type="EMBL" id="AGM28658.1"/>
    </source>
</evidence>
<protein>
    <submittedName>
        <fullName evidence="3">Response regulator</fullName>
    </submittedName>
</protein>
<evidence type="ECO:0000259" key="2">
    <source>
        <dbReference type="PROSITE" id="PS50110"/>
    </source>
</evidence>
<dbReference type="Proteomes" id="UP000013961">
    <property type="component" value="Chromosome"/>
</dbReference>
<evidence type="ECO:0000256" key="1">
    <source>
        <dbReference type="PROSITE-ProRule" id="PRU00169"/>
    </source>
</evidence>
<name>A0AB33AA96_9MYCO</name>
<reference evidence="3 4" key="1">
    <citation type="journal article" date="2013" name="Genome Announc.">
        <title>Complete Genome Sequence of Mycobacterium massiliense Clinical Strain Asan 50594, Belonging to the Type II Genotype.</title>
        <authorList>
            <person name="Kim B.J."/>
            <person name="Kim B.R."/>
            <person name="Hong S.H."/>
            <person name="Seok S.H."/>
            <person name="Kook Y.H."/>
            <person name="Kim B.J."/>
        </authorList>
    </citation>
    <scope>NUCLEOTIDE SEQUENCE [LARGE SCALE GENOMIC DNA]</scope>
    <source>
        <strain evidence="3 4">50594</strain>
    </source>
</reference>
<dbReference type="InterPro" id="IPR011006">
    <property type="entry name" value="CheY-like_superfamily"/>
</dbReference>
<dbReference type="KEGG" id="mabb:MASS_2056"/>
<dbReference type="Gene3D" id="3.40.50.2300">
    <property type="match status" value="1"/>
</dbReference>
<dbReference type="GO" id="GO:0000160">
    <property type="term" value="P:phosphorelay signal transduction system"/>
    <property type="evidence" value="ECO:0007669"/>
    <property type="project" value="InterPro"/>
</dbReference>
<accession>A0AB33AA96</accession>